<evidence type="ECO:0000313" key="2">
    <source>
        <dbReference type="EMBL" id="GMF09935.1"/>
    </source>
</evidence>
<accession>A0A9W6TC52</accession>
<reference evidence="2" key="1">
    <citation type="submission" date="2023-04" db="EMBL/GenBank/DDBJ databases">
        <title>Phytophthora lilii NBRC 32176.</title>
        <authorList>
            <person name="Ichikawa N."/>
            <person name="Sato H."/>
            <person name="Tonouchi N."/>
        </authorList>
    </citation>
    <scope>NUCLEOTIDE SEQUENCE</scope>
    <source>
        <strain evidence="2">NBRC 32176</strain>
    </source>
</reference>
<keyword evidence="3" id="KW-1185">Reference proteome</keyword>
<feature type="region of interest" description="Disordered" evidence="1">
    <location>
        <begin position="153"/>
        <end position="182"/>
    </location>
</feature>
<dbReference type="OrthoDB" id="128211at2759"/>
<feature type="compositionally biased region" description="Basic residues" evidence="1">
    <location>
        <begin position="153"/>
        <end position="169"/>
    </location>
</feature>
<sequence>MGSDDEGVAFRSTALDVVGSWLLGADDKEDEAPEQTQTQRRPVTLYRPAAGGSSSGSLPSLTRPNAGGANPDAALTEQEREMKRKLLRKPRGSRVEEAAKAEKEAEQQRDEAQEQEEQELVRLKTQVFKVDKKRKRTAQDELLDKLREEAAKKKAKNLKRKLQLQRKKQQQREQKQNGVAAN</sequence>
<dbReference type="EMBL" id="BSXW01000024">
    <property type="protein sequence ID" value="GMF09935.1"/>
    <property type="molecule type" value="Genomic_DNA"/>
</dbReference>
<gene>
    <name evidence="2" type="ORF">Plil01_000079600</name>
</gene>
<dbReference type="AlphaFoldDB" id="A0A9W6TC52"/>
<evidence type="ECO:0000256" key="1">
    <source>
        <dbReference type="SAM" id="MobiDB-lite"/>
    </source>
</evidence>
<evidence type="ECO:0000313" key="3">
    <source>
        <dbReference type="Proteomes" id="UP001165083"/>
    </source>
</evidence>
<organism evidence="2 3">
    <name type="scientific">Phytophthora lilii</name>
    <dbReference type="NCBI Taxonomy" id="2077276"/>
    <lineage>
        <taxon>Eukaryota</taxon>
        <taxon>Sar</taxon>
        <taxon>Stramenopiles</taxon>
        <taxon>Oomycota</taxon>
        <taxon>Peronosporomycetes</taxon>
        <taxon>Peronosporales</taxon>
        <taxon>Peronosporaceae</taxon>
        <taxon>Phytophthora</taxon>
    </lineage>
</organism>
<proteinExistence type="predicted"/>
<feature type="region of interest" description="Disordered" evidence="1">
    <location>
        <begin position="24"/>
        <end position="117"/>
    </location>
</feature>
<dbReference type="Proteomes" id="UP001165083">
    <property type="component" value="Unassembled WGS sequence"/>
</dbReference>
<feature type="compositionally biased region" description="Basic and acidic residues" evidence="1">
    <location>
        <begin position="93"/>
        <end position="112"/>
    </location>
</feature>
<comment type="caution">
    <text evidence="2">The sequence shown here is derived from an EMBL/GenBank/DDBJ whole genome shotgun (WGS) entry which is preliminary data.</text>
</comment>
<feature type="compositionally biased region" description="Low complexity" evidence="1">
    <location>
        <begin position="48"/>
        <end position="61"/>
    </location>
</feature>
<protein>
    <submittedName>
        <fullName evidence="2">Unnamed protein product</fullName>
    </submittedName>
</protein>
<name>A0A9W6TC52_9STRA</name>